<dbReference type="PANTHER" id="PTHR21656:SF2">
    <property type="entry name" value="MALE-SPECIFIC LETHAL 1 HOMOLOG"/>
    <property type="match status" value="1"/>
</dbReference>
<protein>
    <recommendedName>
        <fullName evidence="3">PEHE domain-containing protein</fullName>
    </recommendedName>
</protein>
<dbReference type="InterPro" id="IPR029332">
    <property type="entry name" value="PEHE_dom"/>
</dbReference>
<dbReference type="Proteomes" id="UP001642483">
    <property type="component" value="Unassembled WGS sequence"/>
</dbReference>
<organism evidence="4 5">
    <name type="scientific">Clavelina lepadiformis</name>
    <name type="common">Light-bulb sea squirt</name>
    <name type="synonym">Ascidia lepadiformis</name>
    <dbReference type="NCBI Taxonomy" id="159417"/>
    <lineage>
        <taxon>Eukaryota</taxon>
        <taxon>Metazoa</taxon>
        <taxon>Chordata</taxon>
        <taxon>Tunicata</taxon>
        <taxon>Ascidiacea</taxon>
        <taxon>Aplousobranchia</taxon>
        <taxon>Clavelinidae</taxon>
        <taxon>Clavelina</taxon>
    </lineage>
</organism>
<dbReference type="Pfam" id="PF15275">
    <property type="entry name" value="PEHE"/>
    <property type="match status" value="1"/>
</dbReference>
<evidence type="ECO:0000313" key="5">
    <source>
        <dbReference type="Proteomes" id="UP001642483"/>
    </source>
</evidence>
<keyword evidence="1" id="KW-0175">Coiled coil</keyword>
<dbReference type="Gene3D" id="6.10.250.2000">
    <property type="match status" value="1"/>
</dbReference>
<dbReference type="Gene3D" id="1.20.5.170">
    <property type="match status" value="1"/>
</dbReference>
<feature type="domain" description="PEHE" evidence="3">
    <location>
        <begin position="435"/>
        <end position="550"/>
    </location>
</feature>
<feature type="region of interest" description="Disordered" evidence="2">
    <location>
        <begin position="1"/>
        <end position="41"/>
    </location>
</feature>
<feature type="compositionally biased region" description="Basic and acidic residues" evidence="2">
    <location>
        <begin position="199"/>
        <end position="209"/>
    </location>
</feature>
<name>A0ABP0GTC5_CLALP</name>
<evidence type="ECO:0000256" key="2">
    <source>
        <dbReference type="SAM" id="MobiDB-lite"/>
    </source>
</evidence>
<proteinExistence type="predicted"/>
<evidence type="ECO:0000256" key="1">
    <source>
        <dbReference type="SAM" id="Coils"/>
    </source>
</evidence>
<dbReference type="EMBL" id="CAWYQH010000141">
    <property type="protein sequence ID" value="CAK8694974.1"/>
    <property type="molecule type" value="Genomic_DNA"/>
</dbReference>
<dbReference type="PROSITE" id="PS52052">
    <property type="entry name" value="PEHE"/>
    <property type="match status" value="1"/>
</dbReference>
<evidence type="ECO:0000259" key="3">
    <source>
        <dbReference type="PROSITE" id="PS52052"/>
    </source>
</evidence>
<keyword evidence="5" id="KW-1185">Reference proteome</keyword>
<feature type="region of interest" description="Disordered" evidence="2">
    <location>
        <begin position="199"/>
        <end position="257"/>
    </location>
</feature>
<comment type="caution">
    <text evidence="4">The sequence shown here is derived from an EMBL/GenBank/DDBJ whole genome shotgun (WGS) entry which is preliminary data.</text>
</comment>
<feature type="coiled-coil region" evidence="1">
    <location>
        <begin position="154"/>
        <end position="181"/>
    </location>
</feature>
<evidence type="ECO:0000313" key="4">
    <source>
        <dbReference type="EMBL" id="CAK8694974.1"/>
    </source>
</evidence>
<accession>A0ABP0GTC5</accession>
<reference evidence="4 5" key="1">
    <citation type="submission" date="2024-02" db="EMBL/GenBank/DDBJ databases">
        <authorList>
            <person name="Daric V."/>
            <person name="Darras S."/>
        </authorList>
    </citation>
    <scope>NUCLEOTIDE SEQUENCE [LARGE SCALE GENOMIC DNA]</scope>
</reference>
<dbReference type="SMART" id="SM01300">
    <property type="entry name" value="PEHE"/>
    <property type="match status" value="1"/>
</dbReference>
<feature type="compositionally biased region" description="Basic and acidic residues" evidence="2">
    <location>
        <begin position="28"/>
        <end position="40"/>
    </location>
</feature>
<dbReference type="InterPro" id="IPR026711">
    <property type="entry name" value="Msl-1"/>
</dbReference>
<gene>
    <name evidence="4" type="ORF">CVLEPA_LOCUS28289</name>
</gene>
<feature type="compositionally biased region" description="Polar residues" evidence="2">
    <location>
        <begin position="216"/>
        <end position="255"/>
    </location>
</feature>
<sequence length="550" mass="62025">MAAKPMPRIRAGMSGNPVVSIAGTKRPLSSDRSKSHENVRQTRLSFPGLAPDQTPSTILKHDAPSGNDETVVQTNEHCDRFLNQTLKAINVETMEKKSINHDPRINIMDTDISQSSVLTGDTDSEMQRLKELMMLQVSLISRQQDLLKLRDKEIMRLKATNQSYKSRLERMERRIALSRRQSGNKDVHLKHQEEKLLSEKQFSAKKEPTSCRVPQEETSISSVEEQSETVNKSLSQNDVLNHNDNSSTSAKTTPSAEIKPDLAMAQCTPVKQLSPGSSGCVPVPVSYIQRCQNQLYASSLTSPTTPSKTHSNLSPKLIEDLSHSKIALKVCDHCPNCVAVATEIHSLLTIAKDADDKKDNAISKRDDSSAGLDETMFYIAGLVTCKEEGNVTSGWDYNVPDKMIRTKYPYYQQVWVTDSQAYNIAEVDNIDDKNVLNVPKWKVNRVNPKSFNITSTISSTEEIDDEAYFKRHNKFEIAEKRRKRWDIQRIREYRYNEKLRNKSLKPGELLEIDSFSPSLHSIIAVEVQDFLPINVFGQSLASVTPQEFSL</sequence>
<dbReference type="PANTHER" id="PTHR21656">
    <property type="entry name" value="MALE-SPECIFIC LETHAL-1 PROTEIN"/>
    <property type="match status" value="1"/>
</dbReference>